<feature type="region of interest" description="Disordered" evidence="1">
    <location>
        <begin position="1"/>
        <end position="25"/>
    </location>
</feature>
<accession>A0A9P9IY94</accession>
<evidence type="ECO:0000313" key="3">
    <source>
        <dbReference type="EMBL" id="KAH7136636.1"/>
    </source>
</evidence>
<gene>
    <name evidence="3" type="ORF">EDB81DRAFT_87887</name>
</gene>
<keyword evidence="4" id="KW-1185">Reference proteome</keyword>
<dbReference type="Proteomes" id="UP000738349">
    <property type="component" value="Unassembled WGS sequence"/>
</dbReference>
<dbReference type="EMBL" id="JAGMUV010000013">
    <property type="protein sequence ID" value="KAH7136636.1"/>
    <property type="molecule type" value="Genomic_DNA"/>
</dbReference>
<keyword evidence="2" id="KW-1133">Transmembrane helix</keyword>
<name>A0A9P9IY94_9HYPO</name>
<evidence type="ECO:0000256" key="2">
    <source>
        <dbReference type="SAM" id="Phobius"/>
    </source>
</evidence>
<evidence type="ECO:0000313" key="4">
    <source>
        <dbReference type="Proteomes" id="UP000738349"/>
    </source>
</evidence>
<feature type="compositionally biased region" description="Polar residues" evidence="1">
    <location>
        <begin position="1"/>
        <end position="18"/>
    </location>
</feature>
<comment type="caution">
    <text evidence="3">The sequence shown here is derived from an EMBL/GenBank/DDBJ whole genome shotgun (WGS) entry which is preliminary data.</text>
</comment>
<keyword evidence="2" id="KW-0812">Transmembrane</keyword>
<dbReference type="OrthoDB" id="4156595at2759"/>
<feature type="transmembrane region" description="Helical" evidence="2">
    <location>
        <begin position="136"/>
        <end position="158"/>
    </location>
</feature>
<organism evidence="3 4">
    <name type="scientific">Dactylonectria macrodidyma</name>
    <dbReference type="NCBI Taxonomy" id="307937"/>
    <lineage>
        <taxon>Eukaryota</taxon>
        <taxon>Fungi</taxon>
        <taxon>Dikarya</taxon>
        <taxon>Ascomycota</taxon>
        <taxon>Pezizomycotina</taxon>
        <taxon>Sordariomycetes</taxon>
        <taxon>Hypocreomycetidae</taxon>
        <taxon>Hypocreales</taxon>
        <taxon>Nectriaceae</taxon>
        <taxon>Dactylonectria</taxon>
    </lineage>
</organism>
<protein>
    <submittedName>
        <fullName evidence="3">Uncharacterized protein</fullName>
    </submittedName>
</protein>
<evidence type="ECO:0000256" key="1">
    <source>
        <dbReference type="SAM" id="MobiDB-lite"/>
    </source>
</evidence>
<sequence length="178" mass="19872">MATIASSCPSPSPANDANNGPGLQRPKQPSALYSMVMTPVNLIVFLVSLALVDMRYTLARSSNYYDRTGDATSGLLPSWFSRWFPPWMSQQLGRLVWSFRGQPYRHDARDAPNSSGRWYYHSKQKKLIKMEADEAFQMRGIILATLGVLAAAVTMLVYCVARRVYQALLVALIDPAHS</sequence>
<proteinExistence type="predicted"/>
<reference evidence="3" key="1">
    <citation type="journal article" date="2021" name="Nat. Commun.">
        <title>Genetic determinants of endophytism in the Arabidopsis root mycobiome.</title>
        <authorList>
            <person name="Mesny F."/>
            <person name="Miyauchi S."/>
            <person name="Thiergart T."/>
            <person name="Pickel B."/>
            <person name="Atanasova L."/>
            <person name="Karlsson M."/>
            <person name="Huettel B."/>
            <person name="Barry K.W."/>
            <person name="Haridas S."/>
            <person name="Chen C."/>
            <person name="Bauer D."/>
            <person name="Andreopoulos W."/>
            <person name="Pangilinan J."/>
            <person name="LaButti K."/>
            <person name="Riley R."/>
            <person name="Lipzen A."/>
            <person name="Clum A."/>
            <person name="Drula E."/>
            <person name="Henrissat B."/>
            <person name="Kohler A."/>
            <person name="Grigoriev I.V."/>
            <person name="Martin F.M."/>
            <person name="Hacquard S."/>
        </authorList>
    </citation>
    <scope>NUCLEOTIDE SEQUENCE</scope>
    <source>
        <strain evidence="3">MPI-CAGE-AT-0147</strain>
    </source>
</reference>
<dbReference type="AlphaFoldDB" id="A0A9P9IY94"/>
<feature type="transmembrane region" description="Helical" evidence="2">
    <location>
        <begin position="31"/>
        <end position="52"/>
    </location>
</feature>
<keyword evidence="2" id="KW-0472">Membrane</keyword>